<evidence type="ECO:0000313" key="2">
    <source>
        <dbReference type="EMBL" id="CAD7243545.1"/>
    </source>
</evidence>
<evidence type="ECO:0000313" key="3">
    <source>
        <dbReference type="Proteomes" id="UP000677054"/>
    </source>
</evidence>
<name>A0A7R8X660_9CRUS</name>
<dbReference type="Proteomes" id="UP000677054">
    <property type="component" value="Unassembled WGS sequence"/>
</dbReference>
<keyword evidence="3" id="KW-1185">Reference proteome</keyword>
<dbReference type="GO" id="GO:0003924">
    <property type="term" value="F:GTPase activity"/>
    <property type="evidence" value="ECO:0007669"/>
    <property type="project" value="InterPro"/>
</dbReference>
<dbReference type="AlphaFoldDB" id="A0A7R8X660"/>
<organism evidence="2">
    <name type="scientific">Darwinula stevensoni</name>
    <dbReference type="NCBI Taxonomy" id="69355"/>
    <lineage>
        <taxon>Eukaryota</taxon>
        <taxon>Metazoa</taxon>
        <taxon>Ecdysozoa</taxon>
        <taxon>Arthropoda</taxon>
        <taxon>Crustacea</taxon>
        <taxon>Oligostraca</taxon>
        <taxon>Ostracoda</taxon>
        <taxon>Podocopa</taxon>
        <taxon>Podocopida</taxon>
        <taxon>Darwinulocopina</taxon>
        <taxon>Darwinuloidea</taxon>
        <taxon>Darwinulidae</taxon>
        <taxon>Darwinula</taxon>
    </lineage>
</organism>
<proteinExistence type="predicted"/>
<accession>A0A7R8X660</accession>
<evidence type="ECO:0000256" key="1">
    <source>
        <dbReference type="SAM" id="MobiDB-lite"/>
    </source>
</evidence>
<dbReference type="EMBL" id="LR899966">
    <property type="protein sequence ID" value="CAD7243545.1"/>
    <property type="molecule type" value="Genomic_DNA"/>
</dbReference>
<gene>
    <name evidence="2" type="ORF">DSTB1V02_LOCUS3462</name>
</gene>
<dbReference type="InterPro" id="IPR036543">
    <property type="entry name" value="Guanylate-bd_C_sf"/>
</dbReference>
<dbReference type="EMBL" id="CAJPEV010000449">
    <property type="protein sequence ID" value="CAG0885417.1"/>
    <property type="molecule type" value="Genomic_DNA"/>
</dbReference>
<feature type="region of interest" description="Disordered" evidence="1">
    <location>
        <begin position="443"/>
        <end position="466"/>
    </location>
</feature>
<protein>
    <submittedName>
        <fullName evidence="2">Uncharacterized protein</fullName>
    </submittedName>
</protein>
<dbReference type="SUPFAM" id="SSF48340">
    <property type="entry name" value="Interferon-induced guanylate-binding protein 1 (GBP1), C-terminal domain"/>
    <property type="match status" value="2"/>
</dbReference>
<dbReference type="GO" id="GO:0005525">
    <property type="term" value="F:GTP binding"/>
    <property type="evidence" value="ECO:0007669"/>
    <property type="project" value="InterPro"/>
</dbReference>
<sequence>MLNDCQSMDETYAMRTTREGKGAATNAVEVAVRQYDDQMSRLNGDVLISEQELIEGDQKFRKEAVDSFSKAGSPWPQYTAKFKDELEKRLASRYEIYINERDAREKSAEIIAGNAVESAVSRYDIQLSELYGGAPNDEEELRNRLAGCRREAVATFLESGTRWPHLSEKHKGDLEKVGDAPISTRRDDRFFDGEELLLPQRLDERQETRTRDARELLNASEASVKQYDDRMSRLSGGHLIAERDLADGDEKFRKEAIESFSKTGPLWPQLSKKLMSNLEKRLQAGFELYTKERHASERAAEMTLRNAAAAAAGRYDVQLSRLCDGATSGEEELRSKNAEYRSQALAAFSASGAQCPHLSAKFKDELEKRLDDRYETRTRDAREVLNAVDAAARQYGGQMERLRHGPFMREQELNDAHQRHRRQALDSFAKKTKQYPSLAKKYQDRLEKVTSPRKGRERTCRRETTPPWCRMSSHRPLPFSPFLVLEAHPEERSSPDFTENEILRPQLVVEEFSKHRKHRDALERGAEDSLALAVDSAARGYAAQMTRLVAGPAIVAEHKLRNGHLEHSKQALRAVSEAGRKFPHLSKKHADDLTQRLAIQYEKYAKERDAREKEAETKLQNAVERAANEHDARLSRWCEEALVGEEALASEEALKKWHQECRKRAIASFSEDAAQCPQLSGKFKDELENCLDENYDMRTRRFGELLHAMETAVKQYDDGMSRWRAGHLIGEQDLVREDEKLRKEAIDAFSKVESQWPQLSTKLTEELKKRLKAGSELYLQERDARETAAAMKLRNAMVSIASQYDIQLRKSCEENYISEEELMRRNAEYRRQALAAFMKNAVRWPHLSNRFEDEMEKHLDEKYETSTRDARVLMNAVEAAVQHYGSLMEQLCEVYHAGAVKGEGVEVSVVDAFLDRGHEQSRKQATGAFSKKAEEYHHSLSNKYLDQLEKIIGDDFEKHKGLRDVESAVARYNGQMTELLASITSRQELQNEHARHCGEALGALSERGKRDPRSLTKNLVKLEQAS</sequence>
<reference evidence="2" key="1">
    <citation type="submission" date="2020-11" db="EMBL/GenBank/DDBJ databases">
        <authorList>
            <person name="Tran Van P."/>
        </authorList>
    </citation>
    <scope>NUCLEOTIDE SEQUENCE</scope>
</reference>
<dbReference type="Gene3D" id="1.20.58.420">
    <property type="entry name" value="AHSP"/>
    <property type="match status" value="1"/>
</dbReference>